<keyword evidence="1" id="KW-0677">Repeat</keyword>
<feature type="repeat" description="TPR" evidence="3">
    <location>
        <begin position="157"/>
        <end position="190"/>
    </location>
</feature>
<dbReference type="RefSeq" id="WP_345271605.1">
    <property type="nucleotide sequence ID" value="NZ_BAABHB010000028.1"/>
</dbReference>
<dbReference type="PANTHER" id="PTHR44858:SF1">
    <property type="entry name" value="UDP-N-ACETYLGLUCOSAMINE--PEPTIDE N-ACETYLGLUCOSAMINYLTRANSFERASE SPINDLY-RELATED"/>
    <property type="match status" value="1"/>
</dbReference>
<dbReference type="InterPro" id="IPR050498">
    <property type="entry name" value="Ycf3"/>
</dbReference>
<dbReference type="PROSITE" id="PS50005">
    <property type="entry name" value="TPR"/>
    <property type="match status" value="7"/>
</dbReference>
<feature type="repeat" description="TPR" evidence="3">
    <location>
        <begin position="55"/>
        <end position="88"/>
    </location>
</feature>
<feature type="repeat" description="TPR" evidence="3">
    <location>
        <begin position="191"/>
        <end position="224"/>
    </location>
</feature>
<accession>A0ABP8L303</accession>
<gene>
    <name evidence="4" type="ORF">GCM10023187_57570</name>
</gene>
<dbReference type="PANTHER" id="PTHR44858">
    <property type="entry name" value="TETRATRICOPEPTIDE REPEAT PROTEIN 6"/>
    <property type="match status" value="1"/>
</dbReference>
<protein>
    <recommendedName>
        <fullName evidence="6">Tfp pilus assembly protein PilF</fullName>
    </recommendedName>
</protein>
<name>A0ABP8L303_9BACT</name>
<dbReference type="InterPro" id="IPR011990">
    <property type="entry name" value="TPR-like_helical_dom_sf"/>
</dbReference>
<dbReference type="Gene3D" id="1.25.40.10">
    <property type="entry name" value="Tetratricopeptide repeat domain"/>
    <property type="match status" value="3"/>
</dbReference>
<proteinExistence type="predicted"/>
<dbReference type="SUPFAM" id="SSF48452">
    <property type="entry name" value="TPR-like"/>
    <property type="match status" value="2"/>
</dbReference>
<dbReference type="PROSITE" id="PS51257">
    <property type="entry name" value="PROKAR_LIPOPROTEIN"/>
    <property type="match status" value="1"/>
</dbReference>
<evidence type="ECO:0000256" key="2">
    <source>
        <dbReference type="ARBA" id="ARBA00022803"/>
    </source>
</evidence>
<dbReference type="InterPro" id="IPR019734">
    <property type="entry name" value="TPR_rpt"/>
</dbReference>
<dbReference type="SMART" id="SM00028">
    <property type="entry name" value="TPR"/>
    <property type="match status" value="8"/>
</dbReference>
<evidence type="ECO:0000313" key="4">
    <source>
        <dbReference type="EMBL" id="GAA4421570.1"/>
    </source>
</evidence>
<feature type="repeat" description="TPR" evidence="3">
    <location>
        <begin position="225"/>
        <end position="258"/>
    </location>
</feature>
<dbReference type="Pfam" id="PF13432">
    <property type="entry name" value="TPR_16"/>
    <property type="match status" value="3"/>
</dbReference>
<feature type="repeat" description="TPR" evidence="3">
    <location>
        <begin position="123"/>
        <end position="156"/>
    </location>
</feature>
<feature type="repeat" description="TPR" evidence="3">
    <location>
        <begin position="259"/>
        <end position="292"/>
    </location>
</feature>
<evidence type="ECO:0000256" key="3">
    <source>
        <dbReference type="PROSITE-ProRule" id="PRU00339"/>
    </source>
</evidence>
<dbReference type="Proteomes" id="UP001500936">
    <property type="component" value="Unassembled WGS sequence"/>
</dbReference>
<dbReference type="EMBL" id="BAABHB010000028">
    <property type="protein sequence ID" value="GAA4421570.1"/>
    <property type="molecule type" value="Genomic_DNA"/>
</dbReference>
<evidence type="ECO:0008006" key="6">
    <source>
        <dbReference type="Google" id="ProtNLM"/>
    </source>
</evidence>
<keyword evidence="5" id="KW-1185">Reference proteome</keyword>
<evidence type="ECO:0000256" key="1">
    <source>
        <dbReference type="ARBA" id="ARBA00022737"/>
    </source>
</evidence>
<evidence type="ECO:0000313" key="5">
    <source>
        <dbReference type="Proteomes" id="UP001500936"/>
    </source>
</evidence>
<feature type="repeat" description="TPR" evidence="3">
    <location>
        <begin position="293"/>
        <end position="326"/>
    </location>
</feature>
<comment type="caution">
    <text evidence="4">The sequence shown here is derived from an EMBL/GenBank/DDBJ whole genome shotgun (WGS) entry which is preliminary data.</text>
</comment>
<dbReference type="Pfam" id="PF13181">
    <property type="entry name" value="TPR_8"/>
    <property type="match status" value="2"/>
</dbReference>
<organism evidence="4 5">
    <name type="scientific">Nibrella viscosa</name>
    <dbReference type="NCBI Taxonomy" id="1084524"/>
    <lineage>
        <taxon>Bacteria</taxon>
        <taxon>Pseudomonadati</taxon>
        <taxon>Bacteroidota</taxon>
        <taxon>Cytophagia</taxon>
        <taxon>Cytophagales</taxon>
        <taxon>Spirosomataceae</taxon>
        <taxon>Nibrella</taxon>
    </lineage>
</organism>
<sequence length="400" mass="44836">MRIALFICFCWVLLSCGSEDRRQARIPDIPEPGDTSRNRATLVALTRAINQSSPASAYAKRAALYLSTGRVEEALDDIDEAISRNGNVGSFYLVRAQVLRALQQPAKAFESAQRAEILGIDTPAIYTLLGDLLQQQNQFDKAQLYIAKALQMAPYEGEAYYFAGLMAAKQGDTTLALRHYQQSLKLKPRYLETYNQLASMYRAMGDLNTALRYNEQGLVYFPDNAQLHYRRGLIFHNMGGLDSALVAYQRAATLLPNMFQAYFQAGLVYHYLKNYPLALTNFQRVQQLKPQYPRVDYFIGHSLEQTGQLDAALAAYTNAVALNATDQDAQAGVWRVQRKKSGRYYDGYLLERSAAAETDPQRPSPVLDTARVRIMTIQPKTRLSTGGDSIRTLKSIGPNN</sequence>
<reference evidence="5" key="1">
    <citation type="journal article" date="2019" name="Int. J. Syst. Evol. Microbiol.">
        <title>The Global Catalogue of Microorganisms (GCM) 10K type strain sequencing project: providing services to taxonomists for standard genome sequencing and annotation.</title>
        <authorList>
            <consortium name="The Broad Institute Genomics Platform"/>
            <consortium name="The Broad Institute Genome Sequencing Center for Infectious Disease"/>
            <person name="Wu L."/>
            <person name="Ma J."/>
        </authorList>
    </citation>
    <scope>NUCLEOTIDE SEQUENCE [LARGE SCALE GENOMIC DNA]</scope>
    <source>
        <strain evidence="5">JCM 17925</strain>
    </source>
</reference>
<keyword evidence="2 3" id="KW-0802">TPR repeat</keyword>